<dbReference type="SMART" id="SM00934">
    <property type="entry name" value="OMPdecase"/>
    <property type="match status" value="1"/>
</dbReference>
<dbReference type="NCBIfam" id="TIGR02127">
    <property type="entry name" value="pyrF_sub2"/>
    <property type="match status" value="1"/>
</dbReference>
<evidence type="ECO:0000256" key="7">
    <source>
        <dbReference type="ARBA" id="ARBA00023239"/>
    </source>
</evidence>
<comment type="catalytic activity">
    <reaction evidence="9">
        <text>orotidine 5'-phosphate + H(+) = UMP + CO2</text>
        <dbReference type="Rhea" id="RHEA:11596"/>
        <dbReference type="ChEBI" id="CHEBI:15378"/>
        <dbReference type="ChEBI" id="CHEBI:16526"/>
        <dbReference type="ChEBI" id="CHEBI:57538"/>
        <dbReference type="ChEBI" id="CHEBI:57865"/>
        <dbReference type="EC" id="4.1.1.23"/>
    </reaction>
</comment>
<gene>
    <name evidence="11" type="ORF">B1B_09483</name>
</gene>
<dbReference type="GO" id="GO:0006207">
    <property type="term" value="P:'de novo' pyrimidine nucleobase biosynthetic process"/>
    <property type="evidence" value="ECO:0007669"/>
    <property type="project" value="InterPro"/>
</dbReference>
<dbReference type="PANTHER" id="PTHR43375">
    <property type="entry name" value="OROTIDINE 5'-PHOSPHATE DECARBOXYLASE"/>
    <property type="match status" value="1"/>
</dbReference>
<dbReference type="EC" id="4.1.1.23" evidence="3"/>
<dbReference type="InterPro" id="IPR011060">
    <property type="entry name" value="RibuloseP-bd_barrel"/>
</dbReference>
<dbReference type="AlphaFoldDB" id="T1A2P4"/>
<dbReference type="GO" id="GO:0004590">
    <property type="term" value="F:orotidine-5'-phosphate decarboxylase activity"/>
    <property type="evidence" value="ECO:0007669"/>
    <property type="project" value="UniProtKB-EC"/>
</dbReference>
<comment type="pathway">
    <text evidence="1">Pyrimidine metabolism; UMP biosynthesis via de novo pathway; UMP from orotate: step 2/2.</text>
</comment>
<protein>
    <recommendedName>
        <fullName evidence="4">Orotidine 5'-phosphate decarboxylase</fullName>
        <ecNumber evidence="3">4.1.1.23</ecNumber>
    </recommendedName>
    <alternativeName>
        <fullName evidence="8">OMP decarboxylase</fullName>
    </alternativeName>
</protein>
<dbReference type="UniPathway" id="UPA00070">
    <property type="reaction ID" value="UER00120"/>
</dbReference>
<evidence type="ECO:0000256" key="9">
    <source>
        <dbReference type="ARBA" id="ARBA00049157"/>
    </source>
</evidence>
<dbReference type="EMBL" id="AUZY01006282">
    <property type="protein sequence ID" value="EQD54836.1"/>
    <property type="molecule type" value="Genomic_DNA"/>
</dbReference>
<dbReference type="GO" id="GO:0044205">
    <property type="term" value="P:'de novo' UMP biosynthetic process"/>
    <property type="evidence" value="ECO:0007669"/>
    <property type="project" value="UniProtKB-UniPathway"/>
</dbReference>
<evidence type="ECO:0000256" key="6">
    <source>
        <dbReference type="ARBA" id="ARBA00022975"/>
    </source>
</evidence>
<organism evidence="11">
    <name type="scientific">mine drainage metagenome</name>
    <dbReference type="NCBI Taxonomy" id="410659"/>
    <lineage>
        <taxon>unclassified sequences</taxon>
        <taxon>metagenomes</taxon>
        <taxon>ecological metagenomes</taxon>
    </lineage>
</organism>
<comment type="similarity">
    <text evidence="2">Belongs to the OMP decarboxylase family. Type 2 subfamily.</text>
</comment>
<evidence type="ECO:0000256" key="4">
    <source>
        <dbReference type="ARBA" id="ARBA00021923"/>
    </source>
</evidence>
<dbReference type="InterPro" id="IPR001754">
    <property type="entry name" value="OMPdeCOase_dom"/>
</dbReference>
<evidence type="ECO:0000313" key="11">
    <source>
        <dbReference type="EMBL" id="EQD54836.1"/>
    </source>
</evidence>
<dbReference type="CDD" id="cd04725">
    <property type="entry name" value="OMP_decarboxylase_like"/>
    <property type="match status" value="1"/>
</dbReference>
<dbReference type="Gene3D" id="3.20.20.70">
    <property type="entry name" value="Aldolase class I"/>
    <property type="match status" value="1"/>
</dbReference>
<evidence type="ECO:0000259" key="10">
    <source>
        <dbReference type="SMART" id="SM00934"/>
    </source>
</evidence>
<accession>T1A2P4</accession>
<dbReference type="InterPro" id="IPR011995">
    <property type="entry name" value="OMPdecase_type-2"/>
</dbReference>
<reference evidence="11" key="2">
    <citation type="journal article" date="2014" name="ISME J.">
        <title>Microbial stratification in low pH oxic and suboxic macroscopic growths along an acid mine drainage.</title>
        <authorList>
            <person name="Mendez-Garcia C."/>
            <person name="Mesa V."/>
            <person name="Sprenger R.R."/>
            <person name="Richter M."/>
            <person name="Diez M.S."/>
            <person name="Solano J."/>
            <person name="Bargiela R."/>
            <person name="Golyshina O.V."/>
            <person name="Manteca A."/>
            <person name="Ramos J.L."/>
            <person name="Gallego J.R."/>
            <person name="Llorente I."/>
            <person name="Martins Dos Santos V.A."/>
            <person name="Jensen O.N."/>
            <person name="Pelaez A.I."/>
            <person name="Sanchez J."/>
            <person name="Ferrer M."/>
        </authorList>
    </citation>
    <scope>NUCLEOTIDE SEQUENCE</scope>
</reference>
<proteinExistence type="inferred from homology"/>
<evidence type="ECO:0000256" key="8">
    <source>
        <dbReference type="ARBA" id="ARBA00033428"/>
    </source>
</evidence>
<dbReference type="SUPFAM" id="SSF51366">
    <property type="entry name" value="Ribulose-phoshate binding barrel"/>
    <property type="match status" value="1"/>
</dbReference>
<evidence type="ECO:0000256" key="2">
    <source>
        <dbReference type="ARBA" id="ARBA00008847"/>
    </source>
</evidence>
<feature type="domain" description="Orotidine 5'-phosphate decarboxylase" evidence="10">
    <location>
        <begin position="19"/>
        <end position="259"/>
    </location>
</feature>
<evidence type="ECO:0000256" key="3">
    <source>
        <dbReference type="ARBA" id="ARBA00012321"/>
    </source>
</evidence>
<keyword evidence="6" id="KW-0665">Pyrimidine biosynthesis</keyword>
<dbReference type="PANTHER" id="PTHR43375:SF1">
    <property type="entry name" value="OROTIDINE 5'-PHOSPHATE DECARBOXYLASE"/>
    <property type="match status" value="1"/>
</dbReference>
<comment type="caution">
    <text evidence="11">The sequence shown here is derived from an EMBL/GenBank/DDBJ whole genome shotgun (WGS) entry which is preliminary data.</text>
</comment>
<keyword evidence="5" id="KW-0210">Decarboxylase</keyword>
<name>T1A2P4_9ZZZZ</name>
<reference evidence="11" key="1">
    <citation type="submission" date="2013-08" db="EMBL/GenBank/DDBJ databases">
        <authorList>
            <person name="Mendez C."/>
            <person name="Richter M."/>
            <person name="Ferrer M."/>
            <person name="Sanchez J."/>
        </authorList>
    </citation>
    <scope>NUCLEOTIDE SEQUENCE</scope>
</reference>
<keyword evidence="7" id="KW-0456">Lyase</keyword>
<dbReference type="Pfam" id="PF00215">
    <property type="entry name" value="OMPdecase"/>
    <property type="match status" value="1"/>
</dbReference>
<sequence>MPAPFLDRLDHVLCETNSLVSVGLDPDPARTPSPLRGQSRTRQLDAFLGGIVGATRPYVSAYKMQLAAYWSYGAAGFAALERVVRKIGPRRIKILDLKANDIPNTMRLLADGAFDVFGFDAITVTPWVGWESLVPVAARPDRGYFVVAHTSNPGSRDFQEIRHGSSPLWIEIVRTVGRLSRKNGNAGVVIGATDPRAVAQARAALGERGAILLPGIGAQRGDLAASISGGVDRHGRGLLAAASRSIVYASSKSDWRAAAGLEARRLRDDINDLRAPRRRA</sequence>
<evidence type="ECO:0000256" key="5">
    <source>
        <dbReference type="ARBA" id="ARBA00022793"/>
    </source>
</evidence>
<dbReference type="InterPro" id="IPR013785">
    <property type="entry name" value="Aldolase_TIM"/>
</dbReference>
<evidence type="ECO:0000256" key="1">
    <source>
        <dbReference type="ARBA" id="ARBA00004861"/>
    </source>
</evidence>